<feature type="domain" description="5'-3' exonuclease" evidence="13">
    <location>
        <begin position="2"/>
        <end position="259"/>
    </location>
</feature>
<comment type="catalytic activity">
    <reaction evidence="9 12">
        <text>DNA(n) + a 2'-deoxyribonucleoside 5'-triphosphate = DNA(n+1) + diphosphate</text>
        <dbReference type="Rhea" id="RHEA:22508"/>
        <dbReference type="Rhea" id="RHEA-COMP:17339"/>
        <dbReference type="Rhea" id="RHEA-COMP:17340"/>
        <dbReference type="ChEBI" id="CHEBI:33019"/>
        <dbReference type="ChEBI" id="CHEBI:61560"/>
        <dbReference type="ChEBI" id="CHEBI:173112"/>
        <dbReference type="EC" id="2.7.7.7"/>
    </reaction>
</comment>
<dbReference type="SUPFAM" id="SSF56672">
    <property type="entry name" value="DNA/RNA polymerases"/>
    <property type="match status" value="1"/>
</dbReference>
<dbReference type="InterPro" id="IPR054690">
    <property type="entry name" value="DNA_polI_exonuclease"/>
</dbReference>
<dbReference type="InterPro" id="IPR019760">
    <property type="entry name" value="DNA-dir_DNA_pol_A_CS"/>
</dbReference>
<evidence type="ECO:0000313" key="16">
    <source>
        <dbReference type="Proteomes" id="UP000031565"/>
    </source>
</evidence>
<evidence type="ECO:0000259" key="13">
    <source>
        <dbReference type="SMART" id="SM00475"/>
    </source>
</evidence>
<dbReference type="PANTHER" id="PTHR10133">
    <property type="entry name" value="DNA POLYMERASE I"/>
    <property type="match status" value="1"/>
</dbReference>
<dbReference type="InterPro" id="IPR020045">
    <property type="entry name" value="DNA_polI_H3TH"/>
</dbReference>
<dbReference type="InterPro" id="IPR029060">
    <property type="entry name" value="PIN-like_dom_sf"/>
</dbReference>
<dbReference type="AlphaFoldDB" id="A0A2P6FG47"/>
<dbReference type="Gene3D" id="3.40.50.1010">
    <property type="entry name" value="5'-nuclease"/>
    <property type="match status" value="1"/>
</dbReference>
<dbReference type="CDD" id="cd09859">
    <property type="entry name" value="PIN_53EXO"/>
    <property type="match status" value="1"/>
</dbReference>
<evidence type="ECO:0000313" key="15">
    <source>
        <dbReference type="EMBL" id="PQM32421.1"/>
    </source>
</evidence>
<keyword evidence="16" id="KW-1185">Reference proteome</keyword>
<dbReference type="PROSITE" id="PS00447">
    <property type="entry name" value="DNA_POLYMERASE_A"/>
    <property type="match status" value="1"/>
</dbReference>
<dbReference type="InterPro" id="IPR008918">
    <property type="entry name" value="HhH2"/>
</dbReference>
<dbReference type="SMART" id="SM00482">
    <property type="entry name" value="POLAc"/>
    <property type="match status" value="1"/>
</dbReference>
<dbReference type="EC" id="2.7.7.7" evidence="11 12"/>
<sequence>MNKVLLIDGNALLFRAFYATAYNGEMLKSLDGTPTNAVYAFANMLNKILKSNNYYSVVVAFDKGKKNFRHDLLTDYKDGRSKTPEEIIVQFPIVKEFLDSYQIPYLEQEGYEADDLLGCLAQQAEKENFYVDIFSSDKDLYQLISDKTNILVPRQGDTADVIDKTALEEKWGVEPLQVPDLKGLMGDPSDNLKGVRGVGEKTAIKLIQEYHSIENLYDNLDQIKGALQQKLLNSKGDALLCKKVATIFCDINLKQFAFTPFQPNYDVLMQFYLKYNMNSFITKLFNNKDDLQNSELKVEIIEEWKEEYNEDNTTVYLELFDENYHISEIIGFGIVNSKGIFYFDYIHAKYDKLWHQFLYNQNYQKITYHAKSLIVALARDNITVQNISYDMMLAGYVYNSNAKNTLDTYINLFEKKQILTDDLFYGKGVKKQIPIDIVKLSQFIGQKAFYINKLQPKIIELLKANQQYDLYYNIELPTAFALARMEINGVKVDQHELTTQTLRIEKIVQELNNEINAIAQKEINPNSPKQVSELLYCDFSLPDRKKGSTAQEVLEEIKDTHQIIPKILDYRKYQKLYSTYLKGMEKYIFNDGKVHTIYKQTLTNTGRLSSVEPNMQNISIRDEVQKEVRKIFVVSTTDNILLSSDYSQIELRILAHMSKDSDLIRAFNNNEDIHTNTAMKIFNLSKVEITPNIRRSAKAVNFGIIYGISEFGLATDLNIPVYKAKEIINNYYQQFPTIKAFIDSQVEFCKQNGYVTTIFNRKRYVPEINDRNYIQREFGKRIAMNMPIQGSAADIIKIALKNIDQEFLKLNLKAKIIAQIHDELIFEIPQNELAQVKSIVKTLMEDSTALDVKLLVDMKAGLSWYDLK</sequence>
<evidence type="ECO:0000256" key="9">
    <source>
        <dbReference type="ARBA" id="ARBA00049244"/>
    </source>
</evidence>
<comment type="similarity">
    <text evidence="1 12">Belongs to the DNA polymerase type-A family.</text>
</comment>
<evidence type="ECO:0000256" key="4">
    <source>
        <dbReference type="ARBA" id="ARBA00022705"/>
    </source>
</evidence>
<dbReference type="Pfam" id="PF02739">
    <property type="entry name" value="5_3_exonuc_N"/>
    <property type="match status" value="1"/>
</dbReference>
<dbReference type="InterPro" id="IPR036397">
    <property type="entry name" value="RNaseH_sf"/>
</dbReference>
<feature type="domain" description="DNA-directed DNA polymerase family A palm" evidence="14">
    <location>
        <begin position="625"/>
        <end position="832"/>
    </location>
</feature>
<dbReference type="RefSeq" id="WP_040094498.1">
    <property type="nucleotide sequence ID" value="NZ_CM020866.1"/>
</dbReference>
<dbReference type="OrthoDB" id="9806424at2"/>
<dbReference type="GO" id="GO:0003887">
    <property type="term" value="F:DNA-directed DNA polymerase activity"/>
    <property type="evidence" value="ECO:0007669"/>
    <property type="project" value="UniProtKB-UniRule"/>
</dbReference>
<evidence type="ECO:0000256" key="1">
    <source>
        <dbReference type="ARBA" id="ARBA00007705"/>
    </source>
</evidence>
<dbReference type="PANTHER" id="PTHR10133:SF27">
    <property type="entry name" value="DNA POLYMERASE NU"/>
    <property type="match status" value="1"/>
</dbReference>
<dbReference type="InterPro" id="IPR002421">
    <property type="entry name" value="5-3_exonuclease"/>
</dbReference>
<dbReference type="STRING" id="2138.SMSRO_v1c21290"/>
<dbReference type="GO" id="GO:0008409">
    <property type="term" value="F:5'-3' exonuclease activity"/>
    <property type="evidence" value="ECO:0007669"/>
    <property type="project" value="UniProtKB-UniRule"/>
</dbReference>
<evidence type="ECO:0000256" key="6">
    <source>
        <dbReference type="ARBA" id="ARBA00022932"/>
    </source>
</evidence>
<dbReference type="PRINTS" id="PR00868">
    <property type="entry name" value="DNAPOLI"/>
</dbReference>
<keyword evidence="12" id="KW-0378">Hydrolase</keyword>
<dbReference type="CDD" id="cd08637">
    <property type="entry name" value="DNA_pol_A_pol_I_C"/>
    <property type="match status" value="1"/>
</dbReference>
<dbReference type="SUPFAM" id="SSF47807">
    <property type="entry name" value="5' to 3' exonuclease, C-terminal subdomain"/>
    <property type="match status" value="1"/>
</dbReference>
<gene>
    <name evidence="12 15" type="primary">polA</name>
    <name evidence="15" type="ORF">SMSRO_SF023380</name>
</gene>
<dbReference type="InterPro" id="IPR001098">
    <property type="entry name" value="DNA-dir_DNA_pol_A_palm_dom"/>
</dbReference>
<dbReference type="InterPro" id="IPR036279">
    <property type="entry name" value="5-3_exonuclease_C_sf"/>
</dbReference>
<evidence type="ECO:0000256" key="12">
    <source>
        <dbReference type="RuleBase" id="RU004460"/>
    </source>
</evidence>
<dbReference type="CDD" id="cd09898">
    <property type="entry name" value="H3TH_53EXO"/>
    <property type="match status" value="1"/>
</dbReference>
<keyword evidence="12" id="KW-0540">Nuclease</keyword>
<dbReference type="SUPFAM" id="SSF53098">
    <property type="entry name" value="Ribonuclease H-like"/>
    <property type="match status" value="1"/>
</dbReference>
<dbReference type="FunFam" id="1.10.150.20:FF:000002">
    <property type="entry name" value="DNA polymerase I"/>
    <property type="match status" value="1"/>
</dbReference>
<dbReference type="NCBIfam" id="NF004397">
    <property type="entry name" value="PRK05755.1"/>
    <property type="match status" value="1"/>
</dbReference>
<dbReference type="Gene3D" id="3.30.420.10">
    <property type="entry name" value="Ribonuclease H-like superfamily/Ribonuclease H"/>
    <property type="match status" value="1"/>
</dbReference>
<dbReference type="SMART" id="SM00279">
    <property type="entry name" value="HhH2"/>
    <property type="match status" value="1"/>
</dbReference>
<evidence type="ECO:0000256" key="11">
    <source>
        <dbReference type="NCBIfam" id="TIGR00593"/>
    </source>
</evidence>
<dbReference type="InterPro" id="IPR043502">
    <property type="entry name" value="DNA/RNA_pol_sf"/>
</dbReference>
<evidence type="ECO:0000256" key="7">
    <source>
        <dbReference type="ARBA" id="ARBA00023125"/>
    </source>
</evidence>
<keyword evidence="5 12" id="KW-0227">DNA damage</keyword>
<dbReference type="NCBIfam" id="TIGR00593">
    <property type="entry name" value="pola"/>
    <property type="match status" value="1"/>
</dbReference>
<accession>A0A2P6FG47</accession>
<dbReference type="GO" id="GO:0006261">
    <property type="term" value="P:DNA-templated DNA replication"/>
    <property type="evidence" value="ECO:0007669"/>
    <property type="project" value="UniProtKB-UniRule"/>
</dbReference>
<keyword evidence="6 12" id="KW-0239">DNA-directed DNA polymerase</keyword>
<organism evidence="15 16">
    <name type="scientific">Spiroplasma poulsonii</name>
    <dbReference type="NCBI Taxonomy" id="2138"/>
    <lineage>
        <taxon>Bacteria</taxon>
        <taxon>Bacillati</taxon>
        <taxon>Mycoplasmatota</taxon>
        <taxon>Mollicutes</taxon>
        <taxon>Entomoplasmatales</taxon>
        <taxon>Spiroplasmataceae</taxon>
        <taxon>Spiroplasma</taxon>
    </lineage>
</organism>
<proteinExistence type="inferred from homology"/>
<dbReference type="InterPro" id="IPR012337">
    <property type="entry name" value="RNaseH-like_sf"/>
</dbReference>
<dbReference type="SUPFAM" id="SSF88723">
    <property type="entry name" value="PIN domain-like"/>
    <property type="match status" value="1"/>
</dbReference>
<dbReference type="Pfam" id="PF01367">
    <property type="entry name" value="5_3_exonuc"/>
    <property type="match status" value="1"/>
</dbReference>
<evidence type="ECO:0000256" key="3">
    <source>
        <dbReference type="ARBA" id="ARBA00022695"/>
    </source>
</evidence>
<dbReference type="Pfam" id="PF00476">
    <property type="entry name" value="DNA_pol_A"/>
    <property type="match status" value="1"/>
</dbReference>
<dbReference type="InterPro" id="IPR018320">
    <property type="entry name" value="DNA_polymerase_1"/>
</dbReference>
<comment type="function">
    <text evidence="10">5'-3' exonuclease acting preferentially on double-stranded DNA.</text>
</comment>
<evidence type="ECO:0000256" key="8">
    <source>
        <dbReference type="ARBA" id="ARBA00023204"/>
    </source>
</evidence>
<dbReference type="CDD" id="cd06140">
    <property type="entry name" value="DNA_polA_I_Bacillus_like_exo"/>
    <property type="match status" value="1"/>
</dbReference>
<evidence type="ECO:0000256" key="2">
    <source>
        <dbReference type="ARBA" id="ARBA00022679"/>
    </source>
</evidence>
<dbReference type="GO" id="GO:0003677">
    <property type="term" value="F:DNA binding"/>
    <property type="evidence" value="ECO:0007669"/>
    <property type="project" value="UniProtKB-UniRule"/>
</dbReference>
<name>A0A2P6FG47_9MOLU</name>
<keyword evidence="4 12" id="KW-0235">DNA replication</keyword>
<dbReference type="EMBL" id="JTLV02000001">
    <property type="protein sequence ID" value="PQM32421.1"/>
    <property type="molecule type" value="Genomic_DNA"/>
</dbReference>
<dbReference type="Gene3D" id="1.10.150.20">
    <property type="entry name" value="5' to 3' exonuclease, C-terminal subdomain"/>
    <property type="match status" value="2"/>
</dbReference>
<evidence type="ECO:0000256" key="5">
    <source>
        <dbReference type="ARBA" id="ARBA00022763"/>
    </source>
</evidence>
<reference evidence="15 16" key="1">
    <citation type="journal article" date="2015" name="MBio">
        <title>Genome sequence of the Drosophila melanogaster male-killing Spiroplasma strain MSRO endosymbiont.</title>
        <authorList>
            <person name="Paredes J.C."/>
            <person name="Herren J.K."/>
            <person name="Schupfer F."/>
            <person name="Marin R."/>
            <person name="Claverol S."/>
            <person name="Kuo C.H."/>
            <person name="Lemaitre B."/>
            <person name="Beven L."/>
        </authorList>
    </citation>
    <scope>NUCLEOTIDE SEQUENCE [LARGE SCALE GENOMIC DNA]</scope>
    <source>
        <strain evidence="15 16">MSRO</strain>
    </source>
</reference>
<dbReference type="InterPro" id="IPR020046">
    <property type="entry name" value="5-3_exonucl_a-hlix_arch_N"/>
</dbReference>
<comment type="function">
    <text evidence="12">In addition to polymerase activity, this DNA polymerase exhibits 5'-3' exonuclease activity.</text>
</comment>
<keyword evidence="3 12" id="KW-0548">Nucleotidyltransferase</keyword>
<keyword evidence="7 12" id="KW-0238">DNA-binding</keyword>
<dbReference type="SMART" id="SM00475">
    <property type="entry name" value="53EXOc"/>
    <property type="match status" value="1"/>
</dbReference>
<dbReference type="Gene3D" id="3.30.70.370">
    <property type="match status" value="1"/>
</dbReference>
<keyword evidence="12" id="KW-0269">Exonuclease</keyword>
<dbReference type="Pfam" id="PF22619">
    <property type="entry name" value="DNA_polI_exo1"/>
    <property type="match status" value="1"/>
</dbReference>
<comment type="caution">
    <text evidence="15">The sequence shown here is derived from an EMBL/GenBank/DDBJ whole genome shotgun (WGS) entry which is preliminary data.</text>
</comment>
<evidence type="ECO:0000256" key="10">
    <source>
        <dbReference type="ARBA" id="ARBA00049957"/>
    </source>
</evidence>
<dbReference type="InterPro" id="IPR002298">
    <property type="entry name" value="DNA_polymerase_A"/>
</dbReference>
<keyword evidence="8 12" id="KW-0234">DNA repair</keyword>
<dbReference type="Gene3D" id="1.20.1060.10">
    <property type="entry name" value="Taq DNA Polymerase, Chain T, domain 4"/>
    <property type="match status" value="1"/>
</dbReference>
<evidence type="ECO:0000259" key="14">
    <source>
        <dbReference type="SMART" id="SM00482"/>
    </source>
</evidence>
<protein>
    <recommendedName>
        <fullName evidence="11 12">DNA polymerase I</fullName>
        <ecNumber evidence="11 12">2.7.7.7</ecNumber>
    </recommendedName>
</protein>
<dbReference type="GO" id="GO:0006302">
    <property type="term" value="P:double-strand break repair"/>
    <property type="evidence" value="ECO:0007669"/>
    <property type="project" value="TreeGrafter"/>
</dbReference>
<dbReference type="Proteomes" id="UP000031565">
    <property type="component" value="Unassembled WGS sequence"/>
</dbReference>
<keyword evidence="2 12" id="KW-0808">Transferase</keyword>
<dbReference type="FunFam" id="1.10.150.20:FF:000003">
    <property type="entry name" value="DNA polymerase I"/>
    <property type="match status" value="1"/>
</dbReference>